<dbReference type="Proteomes" id="UP000471521">
    <property type="component" value="Unassembled WGS sequence"/>
</dbReference>
<dbReference type="InterPro" id="IPR043830">
    <property type="entry name" value="DUF5807"/>
</dbReference>
<name>A0A6B0SYJ6_9EURY</name>
<sequence>MSDYDAYLAGDRTDHVALYLSESYVSDVDTLADREDAERVADGVVLVVDGERGRSVFQTITGMSAMDFGSAAMDNPGRIDADLVDGDCPEAANESADGADDHRPEFVFSFAEAQNEDVGGLYADGDVIHAYVYCSCGTAYSDKWVAGER</sequence>
<dbReference type="AlphaFoldDB" id="A0A6B0SYJ6"/>
<dbReference type="RefSeq" id="WP_325064195.1">
    <property type="nucleotide sequence ID" value="NZ_WUUU01000278.1"/>
</dbReference>
<keyword evidence="2" id="KW-1185">Reference proteome</keyword>
<comment type="caution">
    <text evidence="1">The sequence shown here is derived from an EMBL/GenBank/DDBJ whole genome shotgun (WGS) entry which is preliminary data.</text>
</comment>
<reference evidence="1 2" key="1">
    <citation type="submission" date="2019-12" db="EMBL/GenBank/DDBJ databases">
        <title>Isolation and characterization of three novel carbon monoxide-oxidizing members of Halobacteria from salione crusts and soils.</title>
        <authorList>
            <person name="Myers M.R."/>
            <person name="King G.M."/>
        </authorList>
    </citation>
    <scope>NUCLEOTIDE SEQUENCE [LARGE SCALE GENOMIC DNA]</scope>
    <source>
        <strain evidence="1 2">PCN9</strain>
    </source>
</reference>
<evidence type="ECO:0000313" key="1">
    <source>
        <dbReference type="EMBL" id="MXR22429.1"/>
    </source>
</evidence>
<proteinExistence type="predicted"/>
<protein>
    <submittedName>
        <fullName evidence="1">Uncharacterized protein</fullName>
    </submittedName>
</protein>
<organism evidence="1 2">
    <name type="scientific">Halobacterium bonnevillei</name>
    <dbReference type="NCBI Taxonomy" id="2692200"/>
    <lineage>
        <taxon>Archaea</taxon>
        <taxon>Methanobacteriati</taxon>
        <taxon>Methanobacteriota</taxon>
        <taxon>Stenosarchaea group</taxon>
        <taxon>Halobacteria</taxon>
        <taxon>Halobacteriales</taxon>
        <taxon>Halobacteriaceae</taxon>
        <taxon>Halobacterium</taxon>
    </lineage>
</organism>
<gene>
    <name evidence="1" type="ORF">GRX66_18250</name>
</gene>
<evidence type="ECO:0000313" key="2">
    <source>
        <dbReference type="Proteomes" id="UP000471521"/>
    </source>
</evidence>
<dbReference type="EMBL" id="WUUU01000278">
    <property type="protein sequence ID" value="MXR22429.1"/>
    <property type="molecule type" value="Genomic_DNA"/>
</dbReference>
<accession>A0A6B0SYJ6</accession>
<dbReference type="Pfam" id="PF19123">
    <property type="entry name" value="DUF5807"/>
    <property type="match status" value="1"/>
</dbReference>